<gene>
    <name evidence="2" type="ORF">H6G95_36340</name>
</gene>
<keyword evidence="3" id="KW-1185">Reference proteome</keyword>
<dbReference type="RefSeq" id="WP_190971552.1">
    <property type="nucleotide sequence ID" value="NZ_JACJTE010000123.1"/>
</dbReference>
<accession>A0ABR8FAM5</accession>
<dbReference type="Proteomes" id="UP000604661">
    <property type="component" value="Unassembled WGS sequence"/>
</dbReference>
<evidence type="ECO:0000313" key="2">
    <source>
        <dbReference type="EMBL" id="MBD2565930.1"/>
    </source>
</evidence>
<name>A0ABR8FAM5_NOSLI</name>
<evidence type="ECO:0000313" key="3">
    <source>
        <dbReference type="Proteomes" id="UP000604661"/>
    </source>
</evidence>
<proteinExistence type="predicted"/>
<evidence type="ECO:0000256" key="1">
    <source>
        <dbReference type="SAM" id="MobiDB-lite"/>
    </source>
</evidence>
<protein>
    <submittedName>
        <fullName evidence="2">Uncharacterized protein</fullName>
    </submittedName>
</protein>
<reference evidence="2 3" key="1">
    <citation type="journal article" date="2020" name="ISME J.">
        <title>Comparative genomics reveals insights into cyanobacterial evolution and habitat adaptation.</title>
        <authorList>
            <person name="Chen M.Y."/>
            <person name="Teng W.K."/>
            <person name="Zhao L."/>
            <person name="Hu C.X."/>
            <person name="Zhou Y.K."/>
            <person name="Han B.P."/>
            <person name="Song L.R."/>
            <person name="Shu W.S."/>
        </authorList>
    </citation>
    <scope>NUCLEOTIDE SEQUENCE [LARGE SCALE GENOMIC DNA]</scope>
    <source>
        <strain evidence="2 3">FACHB-391</strain>
    </source>
</reference>
<organism evidence="2 3">
    <name type="scientific">Nostoc linckia FACHB-391</name>
    <dbReference type="NCBI Taxonomy" id="2692906"/>
    <lineage>
        <taxon>Bacteria</taxon>
        <taxon>Bacillati</taxon>
        <taxon>Cyanobacteriota</taxon>
        <taxon>Cyanophyceae</taxon>
        <taxon>Nostocales</taxon>
        <taxon>Nostocaceae</taxon>
        <taxon>Nostoc</taxon>
    </lineage>
</organism>
<feature type="region of interest" description="Disordered" evidence="1">
    <location>
        <begin position="105"/>
        <end position="132"/>
    </location>
</feature>
<sequence>MTSHGAVWLEPSGAVPGDLWRGDQSGGGGVGRRPHPQCRLHTPLHRRDRGAVWLEPSGAVPGDLWRGDQSGGGGVGRRPHPQCRLHTPLHRRDRGAVWLEPSGAVPGDLWRGDQSGGGGVGRRPRSQPHPHPQCRLHTLPHRPGLGAVRLQASGGFHGDAGCGYLARGAVLPPLRHHPRNCFST</sequence>
<feature type="compositionally biased region" description="Basic residues" evidence="1">
    <location>
        <begin position="122"/>
        <end position="132"/>
    </location>
</feature>
<dbReference type="EMBL" id="JACJTE010000123">
    <property type="protein sequence ID" value="MBD2565930.1"/>
    <property type="molecule type" value="Genomic_DNA"/>
</dbReference>
<comment type="caution">
    <text evidence="2">The sequence shown here is derived from an EMBL/GenBank/DDBJ whole genome shotgun (WGS) entry which is preliminary data.</text>
</comment>